<comment type="caution">
    <text evidence="2">The sequence shown here is derived from an EMBL/GenBank/DDBJ whole genome shotgun (WGS) entry which is preliminary data.</text>
</comment>
<protein>
    <submittedName>
        <fullName evidence="2">Uncharacterized protein</fullName>
    </submittedName>
</protein>
<sequence length="113" mass="12611">MKAVLVILILLIPTVSSASDKPTRVDMAGILKMWGKEKPDAEIPGVSLFITGKAAEKLYKELKVEPLRNECFDDGTLTKYLGRFECSYSEKYQYSCSIGIGLSDQKLYYAESC</sequence>
<feature type="signal peptide" evidence="1">
    <location>
        <begin position="1"/>
        <end position="18"/>
    </location>
</feature>
<reference evidence="2 3" key="1">
    <citation type="submission" date="2019-06" db="EMBL/GenBank/DDBJ databases">
        <title>Draft genome of Aliikangiella marina GYP-15.</title>
        <authorList>
            <person name="Wang G."/>
        </authorList>
    </citation>
    <scope>NUCLEOTIDE SEQUENCE [LARGE SCALE GENOMIC DNA]</scope>
    <source>
        <strain evidence="2 3">GYP-15</strain>
    </source>
</reference>
<accession>A0A545T9L0</accession>
<feature type="chain" id="PRO_5021750293" evidence="1">
    <location>
        <begin position="19"/>
        <end position="113"/>
    </location>
</feature>
<name>A0A545T9L0_9GAMM</name>
<evidence type="ECO:0000313" key="2">
    <source>
        <dbReference type="EMBL" id="TQV73896.1"/>
    </source>
</evidence>
<organism evidence="2 3">
    <name type="scientific">Aliikangiella marina</name>
    <dbReference type="NCBI Taxonomy" id="1712262"/>
    <lineage>
        <taxon>Bacteria</taxon>
        <taxon>Pseudomonadati</taxon>
        <taxon>Pseudomonadota</taxon>
        <taxon>Gammaproteobacteria</taxon>
        <taxon>Oceanospirillales</taxon>
        <taxon>Pleioneaceae</taxon>
        <taxon>Aliikangiella</taxon>
    </lineage>
</organism>
<keyword evidence="3" id="KW-1185">Reference proteome</keyword>
<dbReference type="RefSeq" id="WP_142942603.1">
    <property type="nucleotide sequence ID" value="NZ_VIKR01000003.1"/>
</dbReference>
<keyword evidence="1" id="KW-0732">Signal</keyword>
<dbReference type="AlphaFoldDB" id="A0A545T9L0"/>
<evidence type="ECO:0000313" key="3">
    <source>
        <dbReference type="Proteomes" id="UP000317839"/>
    </source>
</evidence>
<dbReference type="EMBL" id="VIKR01000003">
    <property type="protein sequence ID" value="TQV73896.1"/>
    <property type="molecule type" value="Genomic_DNA"/>
</dbReference>
<dbReference type="Proteomes" id="UP000317839">
    <property type="component" value="Unassembled WGS sequence"/>
</dbReference>
<gene>
    <name evidence="2" type="ORF">FLL45_13610</name>
</gene>
<evidence type="ECO:0000256" key="1">
    <source>
        <dbReference type="SAM" id="SignalP"/>
    </source>
</evidence>
<proteinExistence type="predicted"/>